<accession>A0ABS3W0F9</accession>
<feature type="domain" description="Major facilitator superfamily (MFS) profile" evidence="9">
    <location>
        <begin position="26"/>
        <end position="408"/>
    </location>
</feature>
<reference evidence="10 11" key="1">
    <citation type="submission" date="2019-12" db="EMBL/GenBank/DDBJ databases">
        <title>Whole genome sequencing of endophytic Actinobacterium Micromonospora sp. MPMI6T.</title>
        <authorList>
            <person name="Evv R."/>
            <person name="Podile A.R."/>
        </authorList>
    </citation>
    <scope>NUCLEOTIDE SEQUENCE [LARGE SCALE GENOMIC DNA]</scope>
    <source>
        <strain evidence="10 11">MPMI6</strain>
    </source>
</reference>
<keyword evidence="3" id="KW-1003">Cell membrane</keyword>
<dbReference type="InterPro" id="IPR020846">
    <property type="entry name" value="MFS_dom"/>
</dbReference>
<feature type="transmembrane region" description="Helical" evidence="8">
    <location>
        <begin position="30"/>
        <end position="52"/>
    </location>
</feature>
<dbReference type="PROSITE" id="PS50850">
    <property type="entry name" value="MFS"/>
    <property type="match status" value="1"/>
</dbReference>
<dbReference type="Proteomes" id="UP000823521">
    <property type="component" value="Unassembled WGS sequence"/>
</dbReference>
<feature type="transmembrane region" description="Helical" evidence="8">
    <location>
        <begin position="354"/>
        <end position="377"/>
    </location>
</feature>
<feature type="transmembrane region" description="Helical" evidence="8">
    <location>
        <begin position="180"/>
        <end position="203"/>
    </location>
</feature>
<sequence length="441" mass="45097">MDTAGNGARGRLDRTVEALGLPHDRQALRYGVGALINAVGTGLFYPFSLLYFHHQLGMPLGLIGLALSIATAASLLGVAGAGRLVDRLGARPVLVAASVLRGGAYLGFVFAASLPTFVACALVDALCMRVGQLAEQAAIAETAEPDEQSRWYALSRTTLNAGIGGGALLAGLLVSTTATYLPLLVGNAVSFFVAALLYAGLRSRTVVGVEPPRRLTGSALRDRLFLLVAGANAVLWLCALMVDIGLPVFLVEFADAPAWLVGLVFGLNTALVILIELPLTKHTNHRPRLTVVAWGALCHLVAFALLLPLLAVETTLLVTLLVVGVVTLTLGEVLTAVAATVATTALAPAARRGGYLAVSHLMMGVASAGAPILITGTLAVSPLLTWIVAGILSALVAVVMFAVSGRVQQRIDAAGAATVQPADGADATPAAPGDVPAGATP</sequence>
<gene>
    <name evidence="10" type="ORF">GSF22_30420</name>
</gene>
<protein>
    <submittedName>
        <fullName evidence="10">MFS transporter</fullName>
    </submittedName>
</protein>
<keyword evidence="5 8" id="KW-1133">Transmembrane helix</keyword>
<evidence type="ECO:0000256" key="7">
    <source>
        <dbReference type="SAM" id="MobiDB-lite"/>
    </source>
</evidence>
<dbReference type="InterPro" id="IPR036259">
    <property type="entry name" value="MFS_trans_sf"/>
</dbReference>
<evidence type="ECO:0000256" key="6">
    <source>
        <dbReference type="ARBA" id="ARBA00023136"/>
    </source>
</evidence>
<dbReference type="InterPro" id="IPR050171">
    <property type="entry name" value="MFS_Transporters"/>
</dbReference>
<evidence type="ECO:0000256" key="8">
    <source>
        <dbReference type="SAM" id="Phobius"/>
    </source>
</evidence>
<feature type="transmembrane region" description="Helical" evidence="8">
    <location>
        <begin position="157"/>
        <end position="174"/>
    </location>
</feature>
<dbReference type="Pfam" id="PF07690">
    <property type="entry name" value="MFS_1"/>
    <property type="match status" value="1"/>
</dbReference>
<feature type="transmembrane region" description="Helical" evidence="8">
    <location>
        <begin position="102"/>
        <end position="123"/>
    </location>
</feature>
<evidence type="ECO:0000256" key="2">
    <source>
        <dbReference type="ARBA" id="ARBA00022448"/>
    </source>
</evidence>
<comment type="caution">
    <text evidence="10">The sequence shown here is derived from an EMBL/GenBank/DDBJ whole genome shotgun (WGS) entry which is preliminary data.</text>
</comment>
<evidence type="ECO:0000256" key="1">
    <source>
        <dbReference type="ARBA" id="ARBA00004651"/>
    </source>
</evidence>
<dbReference type="Gene3D" id="1.20.1250.20">
    <property type="entry name" value="MFS general substrate transporter like domains"/>
    <property type="match status" value="1"/>
</dbReference>
<keyword evidence="4 8" id="KW-0812">Transmembrane</keyword>
<feature type="region of interest" description="Disordered" evidence="7">
    <location>
        <begin position="422"/>
        <end position="441"/>
    </location>
</feature>
<feature type="transmembrane region" description="Helical" evidence="8">
    <location>
        <begin position="291"/>
        <end position="311"/>
    </location>
</feature>
<evidence type="ECO:0000256" key="3">
    <source>
        <dbReference type="ARBA" id="ARBA00022475"/>
    </source>
</evidence>
<comment type="subcellular location">
    <subcellularLocation>
        <location evidence="1">Cell membrane</location>
        <topology evidence="1">Multi-pass membrane protein</topology>
    </subcellularLocation>
</comment>
<dbReference type="EMBL" id="WVUH01000443">
    <property type="protein sequence ID" value="MBO4210276.1"/>
    <property type="molecule type" value="Genomic_DNA"/>
</dbReference>
<evidence type="ECO:0000313" key="10">
    <source>
        <dbReference type="EMBL" id="MBO4210276.1"/>
    </source>
</evidence>
<evidence type="ECO:0000259" key="9">
    <source>
        <dbReference type="PROSITE" id="PS50850"/>
    </source>
</evidence>
<organism evidence="10 11">
    <name type="scientific">Micromonospora echinofusca</name>
    <dbReference type="NCBI Taxonomy" id="47858"/>
    <lineage>
        <taxon>Bacteria</taxon>
        <taxon>Bacillati</taxon>
        <taxon>Actinomycetota</taxon>
        <taxon>Actinomycetes</taxon>
        <taxon>Micromonosporales</taxon>
        <taxon>Micromonosporaceae</taxon>
        <taxon>Micromonospora</taxon>
    </lineage>
</organism>
<keyword evidence="2" id="KW-0813">Transport</keyword>
<feature type="transmembrane region" description="Helical" evidence="8">
    <location>
        <begin position="383"/>
        <end position="403"/>
    </location>
</feature>
<feature type="transmembrane region" description="Helical" evidence="8">
    <location>
        <begin position="59"/>
        <end position="82"/>
    </location>
</feature>
<dbReference type="PANTHER" id="PTHR23517">
    <property type="entry name" value="RESISTANCE PROTEIN MDTM, PUTATIVE-RELATED-RELATED"/>
    <property type="match status" value="1"/>
</dbReference>
<dbReference type="RefSeq" id="WP_208817371.1">
    <property type="nucleotide sequence ID" value="NZ_WVUH01000443.1"/>
</dbReference>
<feature type="transmembrane region" description="Helical" evidence="8">
    <location>
        <begin position="317"/>
        <end position="342"/>
    </location>
</feature>
<keyword evidence="11" id="KW-1185">Reference proteome</keyword>
<feature type="transmembrane region" description="Helical" evidence="8">
    <location>
        <begin position="256"/>
        <end position="279"/>
    </location>
</feature>
<proteinExistence type="predicted"/>
<evidence type="ECO:0000256" key="4">
    <source>
        <dbReference type="ARBA" id="ARBA00022692"/>
    </source>
</evidence>
<dbReference type="SUPFAM" id="SSF103473">
    <property type="entry name" value="MFS general substrate transporter"/>
    <property type="match status" value="1"/>
</dbReference>
<feature type="transmembrane region" description="Helical" evidence="8">
    <location>
        <begin position="224"/>
        <end position="250"/>
    </location>
</feature>
<evidence type="ECO:0000256" key="5">
    <source>
        <dbReference type="ARBA" id="ARBA00022989"/>
    </source>
</evidence>
<evidence type="ECO:0000313" key="11">
    <source>
        <dbReference type="Proteomes" id="UP000823521"/>
    </source>
</evidence>
<dbReference type="PANTHER" id="PTHR23517:SF2">
    <property type="entry name" value="MULTIDRUG RESISTANCE PROTEIN MDTH"/>
    <property type="match status" value="1"/>
</dbReference>
<name>A0ABS3W0F9_MICEH</name>
<keyword evidence="6 8" id="KW-0472">Membrane</keyword>
<dbReference type="InterPro" id="IPR011701">
    <property type="entry name" value="MFS"/>
</dbReference>